<feature type="signal peptide" evidence="1">
    <location>
        <begin position="1"/>
        <end position="19"/>
    </location>
</feature>
<dbReference type="RefSeq" id="WP_344094820.1">
    <property type="nucleotide sequence ID" value="NZ_BAAAOG010000004.1"/>
</dbReference>
<proteinExistence type="predicted"/>
<comment type="caution">
    <text evidence="2">The sequence shown here is derived from an EMBL/GenBank/DDBJ whole genome shotgun (WGS) entry which is preliminary data.</text>
</comment>
<dbReference type="PROSITE" id="PS51257">
    <property type="entry name" value="PROKAR_LIPOPROTEIN"/>
    <property type="match status" value="1"/>
</dbReference>
<organism evidence="2 3">
    <name type="scientific">Microbacterium deminutum</name>
    <dbReference type="NCBI Taxonomy" id="344164"/>
    <lineage>
        <taxon>Bacteria</taxon>
        <taxon>Bacillati</taxon>
        <taxon>Actinomycetota</taxon>
        <taxon>Actinomycetes</taxon>
        <taxon>Micrococcales</taxon>
        <taxon>Microbacteriaceae</taxon>
        <taxon>Microbacterium</taxon>
    </lineage>
</organism>
<keyword evidence="3" id="KW-1185">Reference proteome</keyword>
<dbReference type="EMBL" id="BAAAOG010000004">
    <property type="protein sequence ID" value="GAA1960136.1"/>
    <property type="molecule type" value="Genomic_DNA"/>
</dbReference>
<gene>
    <name evidence="2" type="ORF">GCM10009776_23380</name>
</gene>
<evidence type="ECO:0000313" key="2">
    <source>
        <dbReference type="EMBL" id="GAA1960136.1"/>
    </source>
</evidence>
<protein>
    <submittedName>
        <fullName evidence="2">Uncharacterized protein</fullName>
    </submittedName>
</protein>
<sequence length="136" mass="13408">MSRRPGAAALLLTAVLALAGCSSAPIDPALTSAVAAAISSGASAQLGLELDDKGGILPGTLTALLGDMADNLSGTEKELEMHQAADAADAEYRAQALSGVRASLEAVHVAQGGDPSAGLDALTASVEDLRALEKTG</sequence>
<evidence type="ECO:0000256" key="1">
    <source>
        <dbReference type="SAM" id="SignalP"/>
    </source>
</evidence>
<keyword evidence="1" id="KW-0732">Signal</keyword>
<reference evidence="3" key="1">
    <citation type="journal article" date="2019" name="Int. J. Syst. Evol. Microbiol.">
        <title>The Global Catalogue of Microorganisms (GCM) 10K type strain sequencing project: providing services to taxonomists for standard genome sequencing and annotation.</title>
        <authorList>
            <consortium name="The Broad Institute Genomics Platform"/>
            <consortium name="The Broad Institute Genome Sequencing Center for Infectious Disease"/>
            <person name="Wu L."/>
            <person name="Ma J."/>
        </authorList>
    </citation>
    <scope>NUCLEOTIDE SEQUENCE [LARGE SCALE GENOMIC DNA]</scope>
    <source>
        <strain evidence="3">JCM 14901</strain>
    </source>
</reference>
<feature type="chain" id="PRO_5046182059" evidence="1">
    <location>
        <begin position="20"/>
        <end position="136"/>
    </location>
</feature>
<evidence type="ECO:0000313" key="3">
    <source>
        <dbReference type="Proteomes" id="UP001499933"/>
    </source>
</evidence>
<accession>A0ABP5CC91</accession>
<dbReference type="Proteomes" id="UP001499933">
    <property type="component" value="Unassembled WGS sequence"/>
</dbReference>
<name>A0ABP5CC91_9MICO</name>